<reference evidence="2" key="1">
    <citation type="journal article" date="2021" name="Open Biol.">
        <title>Shared evolutionary footprints suggest mitochondrial oxidative damage underlies multiple complex I losses in fungi.</title>
        <authorList>
            <person name="Schikora-Tamarit M.A."/>
            <person name="Marcet-Houben M."/>
            <person name="Nosek J."/>
            <person name="Gabaldon T."/>
        </authorList>
    </citation>
    <scope>NUCLEOTIDE SEQUENCE</scope>
    <source>
        <strain evidence="2">CBS2887</strain>
    </source>
</reference>
<feature type="transmembrane region" description="Helical" evidence="1">
    <location>
        <begin position="6"/>
        <end position="26"/>
    </location>
</feature>
<keyword evidence="1" id="KW-0472">Membrane</keyword>
<evidence type="ECO:0000313" key="2">
    <source>
        <dbReference type="EMBL" id="KAH3685570.1"/>
    </source>
</evidence>
<organism evidence="2 3">
    <name type="scientific">Wickerhamomyces pijperi</name>
    <name type="common">Yeast</name>
    <name type="synonym">Pichia pijperi</name>
    <dbReference type="NCBI Taxonomy" id="599730"/>
    <lineage>
        <taxon>Eukaryota</taxon>
        <taxon>Fungi</taxon>
        <taxon>Dikarya</taxon>
        <taxon>Ascomycota</taxon>
        <taxon>Saccharomycotina</taxon>
        <taxon>Saccharomycetes</taxon>
        <taxon>Phaffomycetales</taxon>
        <taxon>Wickerhamomycetaceae</taxon>
        <taxon>Wickerhamomyces</taxon>
    </lineage>
</organism>
<gene>
    <name evidence="2" type="ORF">WICPIJ_003457</name>
</gene>
<sequence>SNIFYGGWPYTFIIGFTAYSVLGLIFKPPIYPPQRADTPKTWEYLAETNGFFEDDEYINGVGYPGAIDDGKDAEDDCSDEKCELRVIQSAVSISQG</sequence>
<proteinExistence type="predicted"/>
<dbReference type="Proteomes" id="UP000774326">
    <property type="component" value="Unassembled WGS sequence"/>
</dbReference>
<evidence type="ECO:0000256" key="1">
    <source>
        <dbReference type="SAM" id="Phobius"/>
    </source>
</evidence>
<name>A0A9P8Q9T1_WICPI</name>
<feature type="non-terminal residue" evidence="2">
    <location>
        <position position="1"/>
    </location>
</feature>
<dbReference type="AlphaFoldDB" id="A0A9P8Q9T1"/>
<reference evidence="2" key="2">
    <citation type="submission" date="2021-01" db="EMBL/GenBank/DDBJ databases">
        <authorList>
            <person name="Schikora-Tamarit M.A."/>
        </authorList>
    </citation>
    <scope>NUCLEOTIDE SEQUENCE</scope>
    <source>
        <strain evidence="2">CBS2887</strain>
    </source>
</reference>
<protein>
    <submittedName>
        <fullName evidence="2">Uncharacterized protein</fullName>
    </submittedName>
</protein>
<dbReference type="OrthoDB" id="2018619at2759"/>
<evidence type="ECO:0000313" key="3">
    <source>
        <dbReference type="Proteomes" id="UP000774326"/>
    </source>
</evidence>
<dbReference type="EMBL" id="JAEUBG010001907">
    <property type="protein sequence ID" value="KAH3685570.1"/>
    <property type="molecule type" value="Genomic_DNA"/>
</dbReference>
<comment type="caution">
    <text evidence="2">The sequence shown here is derived from an EMBL/GenBank/DDBJ whole genome shotgun (WGS) entry which is preliminary data.</text>
</comment>
<keyword evidence="1" id="KW-1133">Transmembrane helix</keyword>
<accession>A0A9P8Q9T1</accession>
<keyword evidence="3" id="KW-1185">Reference proteome</keyword>
<keyword evidence="1" id="KW-0812">Transmembrane</keyword>